<keyword evidence="2" id="KW-1185">Reference proteome</keyword>
<organism evidence="1 2">
    <name type="scientific">Glossina austeni</name>
    <name type="common">Savannah tsetse fly</name>
    <dbReference type="NCBI Taxonomy" id="7395"/>
    <lineage>
        <taxon>Eukaryota</taxon>
        <taxon>Metazoa</taxon>
        <taxon>Ecdysozoa</taxon>
        <taxon>Arthropoda</taxon>
        <taxon>Hexapoda</taxon>
        <taxon>Insecta</taxon>
        <taxon>Pterygota</taxon>
        <taxon>Neoptera</taxon>
        <taxon>Endopterygota</taxon>
        <taxon>Diptera</taxon>
        <taxon>Brachycera</taxon>
        <taxon>Muscomorpha</taxon>
        <taxon>Hippoboscoidea</taxon>
        <taxon>Glossinidae</taxon>
        <taxon>Glossina</taxon>
    </lineage>
</organism>
<name>A0A1A9VFY9_GLOAU</name>
<evidence type="ECO:0000313" key="1">
    <source>
        <dbReference type="EnsemblMetazoa" id="GAUT035975-PA"/>
    </source>
</evidence>
<dbReference type="AlphaFoldDB" id="A0A1A9VFY9"/>
<proteinExistence type="predicted"/>
<sequence>MALLSGSLNRTVAAVCMITSQFSISSCRSIVVMPKLFSIQSPAIALMSLSLHLLGIEAFSALRLLTNNSRIFNVEQTFTLLSEYTYPSIHLELHLVKESAGQLEELLDISRY</sequence>
<dbReference type="Proteomes" id="UP000078200">
    <property type="component" value="Unassembled WGS sequence"/>
</dbReference>
<dbReference type="VEuPathDB" id="VectorBase:GAUT035975"/>
<reference evidence="1" key="1">
    <citation type="submission" date="2020-05" db="UniProtKB">
        <authorList>
            <consortium name="EnsemblMetazoa"/>
        </authorList>
    </citation>
    <scope>IDENTIFICATION</scope>
    <source>
        <strain evidence="1">TTRI</strain>
    </source>
</reference>
<evidence type="ECO:0000313" key="2">
    <source>
        <dbReference type="Proteomes" id="UP000078200"/>
    </source>
</evidence>
<accession>A0A1A9VFY9</accession>
<protein>
    <submittedName>
        <fullName evidence="1">Uncharacterized protein</fullName>
    </submittedName>
</protein>
<dbReference type="EnsemblMetazoa" id="GAUT035975-RA">
    <property type="protein sequence ID" value="GAUT035975-PA"/>
    <property type="gene ID" value="GAUT035975"/>
</dbReference>